<comment type="caution">
    <text evidence="2">The sequence shown here is derived from an EMBL/GenBank/DDBJ whole genome shotgun (WGS) entry which is preliminary data.</text>
</comment>
<evidence type="ECO:0000256" key="1">
    <source>
        <dbReference type="ARBA" id="ARBA00022734"/>
    </source>
</evidence>
<dbReference type="PANTHER" id="PTHR33589:SF3">
    <property type="entry name" value="ZYMOGEN GRANULE MEMBRANE PROTEIN 16-LIKE"/>
    <property type="match status" value="1"/>
</dbReference>
<reference evidence="2" key="1">
    <citation type="journal article" date="2020" name="bioRxiv">
        <title>Comparative genomics of Chlamydomonas.</title>
        <authorList>
            <person name="Craig R.J."/>
            <person name="Hasan A.R."/>
            <person name="Ness R.W."/>
            <person name="Keightley P.D."/>
        </authorList>
    </citation>
    <scope>NUCLEOTIDE SEQUENCE</scope>
    <source>
        <strain evidence="2">CCAP 11/173</strain>
    </source>
</reference>
<evidence type="ECO:0000313" key="3">
    <source>
        <dbReference type="Proteomes" id="UP000613740"/>
    </source>
</evidence>
<dbReference type="EMBL" id="JAEHOD010000019">
    <property type="protein sequence ID" value="KAG2447975.1"/>
    <property type="molecule type" value="Genomic_DNA"/>
</dbReference>
<dbReference type="AlphaFoldDB" id="A0A835WJD9"/>
<dbReference type="InterPro" id="IPR052321">
    <property type="entry name" value="PolyBind_ProtTraffic"/>
</dbReference>
<dbReference type="OrthoDB" id="540444at2759"/>
<accession>A0A835WJD9</accession>
<evidence type="ECO:0000313" key="2">
    <source>
        <dbReference type="EMBL" id="KAG2447975.1"/>
    </source>
</evidence>
<organism evidence="2 3">
    <name type="scientific">Chlamydomonas schloesseri</name>
    <dbReference type="NCBI Taxonomy" id="2026947"/>
    <lineage>
        <taxon>Eukaryota</taxon>
        <taxon>Viridiplantae</taxon>
        <taxon>Chlorophyta</taxon>
        <taxon>core chlorophytes</taxon>
        <taxon>Chlorophyceae</taxon>
        <taxon>CS clade</taxon>
        <taxon>Chlamydomonadales</taxon>
        <taxon>Chlamydomonadaceae</taxon>
        <taxon>Chlamydomonas</taxon>
    </lineage>
</organism>
<keyword evidence="3" id="KW-1185">Reference proteome</keyword>
<proteinExistence type="predicted"/>
<dbReference type="PANTHER" id="PTHR33589">
    <property type="entry name" value="OS11G0524900 PROTEIN"/>
    <property type="match status" value="1"/>
</dbReference>
<dbReference type="GO" id="GO:0030246">
    <property type="term" value="F:carbohydrate binding"/>
    <property type="evidence" value="ECO:0007669"/>
    <property type="project" value="UniProtKB-KW"/>
</dbReference>
<keyword evidence="1" id="KW-0430">Lectin</keyword>
<protein>
    <submittedName>
        <fullName evidence="2">Uncharacterized protein</fullName>
    </submittedName>
</protein>
<sequence>MSWNYGSLQIAFAQSTFRVVNRRFTAYTQPATFLEAVATCSNTSWSQGESFLTGALLPTSLLGDVLTRLARDQPHTAQALWSALADVAAGGPAEQQQWALWAWEESRPCGAAKLLSAAAGSGNGSNSDGSGAVPLPDVTLVTTDRPCSWRLAYVCAEEQAVVLAAGLSSSSVWYRRHFAPGALEPLLPSPYTATRHVPSSGNDGDGLSSSNSSKAANLAFYRSGFVAGGLMEQVFWPNGSLYSARNEAVEPFPVAMEAEDGAERFWRLGPVVTALYRGGNRRLTALRLVREGEAAQAWAAYQGQSAEGGLPPPLGDEFVFGDRVPAFDAEQVMTAKAPFYDIYNVASTVEDTAVVEVRVGLREAELN</sequence>
<name>A0A835WJD9_9CHLO</name>
<gene>
    <name evidence="2" type="ORF">HYH02_007004</name>
</gene>
<dbReference type="Proteomes" id="UP000613740">
    <property type="component" value="Unassembled WGS sequence"/>
</dbReference>